<feature type="compositionally biased region" description="Low complexity" evidence="1">
    <location>
        <begin position="160"/>
        <end position="181"/>
    </location>
</feature>
<dbReference type="Proteomes" id="UP001292094">
    <property type="component" value="Unassembled WGS sequence"/>
</dbReference>
<feature type="region of interest" description="Disordered" evidence="1">
    <location>
        <begin position="128"/>
        <end position="181"/>
    </location>
</feature>
<evidence type="ECO:0000313" key="3">
    <source>
        <dbReference type="Proteomes" id="UP001292094"/>
    </source>
</evidence>
<protein>
    <submittedName>
        <fullName evidence="2">Uncharacterized protein</fullName>
    </submittedName>
</protein>
<feature type="compositionally biased region" description="Low complexity" evidence="1">
    <location>
        <begin position="129"/>
        <end position="140"/>
    </location>
</feature>
<evidence type="ECO:0000313" key="2">
    <source>
        <dbReference type="EMBL" id="KAK4305204.1"/>
    </source>
</evidence>
<accession>A0AAE1PD20</accession>
<gene>
    <name evidence="2" type="ORF">Pmani_022883</name>
</gene>
<dbReference type="AlphaFoldDB" id="A0AAE1PD20"/>
<evidence type="ECO:0000256" key="1">
    <source>
        <dbReference type="SAM" id="MobiDB-lite"/>
    </source>
</evidence>
<comment type="caution">
    <text evidence="2">The sequence shown here is derived from an EMBL/GenBank/DDBJ whole genome shotgun (WGS) entry which is preliminary data.</text>
</comment>
<proteinExistence type="predicted"/>
<dbReference type="EMBL" id="JAWZYT010002314">
    <property type="protein sequence ID" value="KAK4305204.1"/>
    <property type="molecule type" value="Genomic_DNA"/>
</dbReference>
<sequence length="181" mass="19916">MRHLQQTGTAQECVPLQVAALEVAEVDSEQETDSVIESPHQDETPQSASQPLRLSAKKRPADEVKEAFQMMKSLTEYATKRDEYHVFGENIAHKLRGCGRSKLEVSVAQHKINEVIFNLEMGYYGDGASQHPQHSSHTPHMYSGLPVPPSQGIPQYFTNPSGASTPSCSPSPSATTNYGEY</sequence>
<reference evidence="2" key="1">
    <citation type="submission" date="2023-11" db="EMBL/GenBank/DDBJ databases">
        <title>Genome assemblies of two species of porcelain crab, Petrolisthes cinctipes and Petrolisthes manimaculis (Anomura: Porcellanidae).</title>
        <authorList>
            <person name="Angst P."/>
        </authorList>
    </citation>
    <scope>NUCLEOTIDE SEQUENCE</scope>
    <source>
        <strain evidence="2">PB745_02</strain>
        <tissue evidence="2">Gill</tissue>
    </source>
</reference>
<name>A0AAE1PD20_9EUCA</name>
<organism evidence="2 3">
    <name type="scientific">Petrolisthes manimaculis</name>
    <dbReference type="NCBI Taxonomy" id="1843537"/>
    <lineage>
        <taxon>Eukaryota</taxon>
        <taxon>Metazoa</taxon>
        <taxon>Ecdysozoa</taxon>
        <taxon>Arthropoda</taxon>
        <taxon>Crustacea</taxon>
        <taxon>Multicrustacea</taxon>
        <taxon>Malacostraca</taxon>
        <taxon>Eumalacostraca</taxon>
        <taxon>Eucarida</taxon>
        <taxon>Decapoda</taxon>
        <taxon>Pleocyemata</taxon>
        <taxon>Anomura</taxon>
        <taxon>Galatheoidea</taxon>
        <taxon>Porcellanidae</taxon>
        <taxon>Petrolisthes</taxon>
    </lineage>
</organism>
<feature type="region of interest" description="Disordered" evidence="1">
    <location>
        <begin position="27"/>
        <end position="59"/>
    </location>
</feature>
<keyword evidence="3" id="KW-1185">Reference proteome</keyword>